<sequence>MQRILVVVAVAICYVCAVVQGEGCDPCDGFECPEGQECQKNVIRCIKAPCPEKPGCVPIKAILPHPVDPCWNVKCEKDEVCKVRQVWCIKAPCPPIAVCEKKLCKYGDPALIEYTGQPITCGKKGDLGCPNPYKCKLSLAGDHQKICCPPKDIDPCLNVTCEKDEICKLRTVFCIVGPCPPIAVCEKKLCEYGEPAVIGYASQPIYCGREGDPECPSPYECQSSLGSEPRNLCCPPKDNNTTECPLVKCVPCDSGYYKFDKNGCQTCVCDVDPCTKITCKDDKICKVQDVQCIRAPCPPIATCVFNCPQVRCSNPCTHFKQDKNGCMTCQCADDPCETHQCKEGQTCKVLESFPPKPICVDCPKKNCLEHCQFYKYGEDGCRTCECDNPCIYAKCSRGFKCIAEQPLCKKAPCPVIARCVPDPNQ</sequence>
<evidence type="ECO:0000313" key="3">
    <source>
        <dbReference type="EMBL" id="CAH1111231.1"/>
    </source>
</evidence>
<dbReference type="OrthoDB" id="7690513at2759"/>
<reference evidence="3" key="1">
    <citation type="submission" date="2022-01" db="EMBL/GenBank/DDBJ databases">
        <authorList>
            <person name="King R."/>
        </authorList>
    </citation>
    <scope>NUCLEOTIDE SEQUENCE</scope>
</reference>
<dbReference type="InterPro" id="IPR003645">
    <property type="entry name" value="Fol_N"/>
</dbReference>
<evidence type="ECO:0000313" key="4">
    <source>
        <dbReference type="Proteomes" id="UP001153636"/>
    </source>
</evidence>
<feature type="domain" description="Follistatin-like" evidence="2">
    <location>
        <begin position="26"/>
        <end position="51"/>
    </location>
</feature>
<organism evidence="3 4">
    <name type="scientific">Psylliodes chrysocephalus</name>
    <dbReference type="NCBI Taxonomy" id="3402493"/>
    <lineage>
        <taxon>Eukaryota</taxon>
        <taxon>Metazoa</taxon>
        <taxon>Ecdysozoa</taxon>
        <taxon>Arthropoda</taxon>
        <taxon>Hexapoda</taxon>
        <taxon>Insecta</taxon>
        <taxon>Pterygota</taxon>
        <taxon>Neoptera</taxon>
        <taxon>Endopterygota</taxon>
        <taxon>Coleoptera</taxon>
        <taxon>Polyphaga</taxon>
        <taxon>Cucujiformia</taxon>
        <taxon>Chrysomeloidea</taxon>
        <taxon>Chrysomelidae</taxon>
        <taxon>Galerucinae</taxon>
        <taxon>Alticini</taxon>
        <taxon>Psylliodes</taxon>
    </lineage>
</organism>
<keyword evidence="4" id="KW-1185">Reference proteome</keyword>
<dbReference type="InterPro" id="IPR028150">
    <property type="entry name" value="Lustrin_cystein"/>
</dbReference>
<feature type="chain" id="PRO_5040125989" description="Follistatin-like domain-containing protein" evidence="1">
    <location>
        <begin position="22"/>
        <end position="425"/>
    </location>
</feature>
<name>A0A9P0GHQ8_9CUCU</name>
<evidence type="ECO:0000259" key="2">
    <source>
        <dbReference type="SMART" id="SM00274"/>
    </source>
</evidence>
<dbReference type="SMART" id="SM00289">
    <property type="entry name" value="WR1"/>
    <property type="match status" value="2"/>
</dbReference>
<proteinExistence type="predicted"/>
<dbReference type="AlphaFoldDB" id="A0A9P0GHQ8"/>
<dbReference type="Proteomes" id="UP001153636">
    <property type="component" value="Chromosome 5"/>
</dbReference>
<gene>
    <name evidence="3" type="ORF">PSYICH_LOCUS11142</name>
</gene>
<feature type="signal peptide" evidence="1">
    <location>
        <begin position="1"/>
        <end position="21"/>
    </location>
</feature>
<dbReference type="SMART" id="SM00274">
    <property type="entry name" value="FOLN"/>
    <property type="match status" value="2"/>
</dbReference>
<protein>
    <recommendedName>
        <fullName evidence="2">Follistatin-like domain-containing protein</fullName>
    </recommendedName>
</protein>
<evidence type="ECO:0000256" key="1">
    <source>
        <dbReference type="SAM" id="SignalP"/>
    </source>
</evidence>
<accession>A0A9P0GHQ8</accession>
<dbReference type="Pfam" id="PF14625">
    <property type="entry name" value="Lustrin_cystein"/>
    <property type="match status" value="2"/>
</dbReference>
<dbReference type="InterPro" id="IPR006150">
    <property type="entry name" value="Cys_repeat_1"/>
</dbReference>
<dbReference type="EMBL" id="OV651817">
    <property type="protein sequence ID" value="CAH1111231.1"/>
    <property type="molecule type" value="Genomic_DNA"/>
</dbReference>
<feature type="domain" description="Follistatin-like" evidence="2">
    <location>
        <begin position="335"/>
        <end position="360"/>
    </location>
</feature>
<keyword evidence="1" id="KW-0732">Signal</keyword>